<proteinExistence type="predicted"/>
<reference evidence="5" key="1">
    <citation type="submission" date="2020-10" db="EMBL/GenBank/DDBJ databases">
        <authorList>
            <person name="Gilroy R."/>
        </authorList>
    </citation>
    <scope>NUCLEOTIDE SEQUENCE</scope>
    <source>
        <strain evidence="5">CHK123-3438</strain>
    </source>
</reference>
<feature type="region of interest" description="Disordered" evidence="3">
    <location>
        <begin position="1"/>
        <end position="28"/>
    </location>
</feature>
<comment type="cofactor">
    <cofactor evidence="1">
        <name>Mg(2+)</name>
        <dbReference type="ChEBI" id="CHEBI:18420"/>
    </cofactor>
</comment>
<dbReference type="PANTHER" id="PTHR11839:SF18">
    <property type="entry name" value="NUDIX HYDROLASE DOMAIN-CONTAINING PROTEIN"/>
    <property type="match status" value="1"/>
</dbReference>
<dbReference type="GO" id="GO:0019693">
    <property type="term" value="P:ribose phosphate metabolic process"/>
    <property type="evidence" value="ECO:0007669"/>
    <property type="project" value="TreeGrafter"/>
</dbReference>
<dbReference type="Gene3D" id="3.90.79.10">
    <property type="entry name" value="Nucleoside Triphosphate Pyrophosphohydrolase"/>
    <property type="match status" value="1"/>
</dbReference>
<evidence type="ECO:0000313" key="6">
    <source>
        <dbReference type="Proteomes" id="UP000886860"/>
    </source>
</evidence>
<feature type="compositionally biased region" description="Basic and acidic residues" evidence="3">
    <location>
        <begin position="1"/>
        <end position="22"/>
    </location>
</feature>
<name>A0A9D1GKD2_9FIRM</name>
<protein>
    <submittedName>
        <fullName evidence="5">NUDIX hydrolase</fullName>
    </submittedName>
</protein>
<evidence type="ECO:0000256" key="2">
    <source>
        <dbReference type="ARBA" id="ARBA00022801"/>
    </source>
</evidence>
<organism evidence="5 6">
    <name type="scientific">Candidatus Caccovicinus merdipullorum</name>
    <dbReference type="NCBI Taxonomy" id="2840724"/>
    <lineage>
        <taxon>Bacteria</taxon>
        <taxon>Bacillati</taxon>
        <taxon>Bacillota</taxon>
        <taxon>Clostridia</taxon>
        <taxon>Eubacteriales</taxon>
        <taxon>Candidatus Caccovicinus</taxon>
    </lineage>
</organism>
<dbReference type="PROSITE" id="PS51462">
    <property type="entry name" value="NUDIX"/>
    <property type="match status" value="1"/>
</dbReference>
<feature type="domain" description="Nudix hydrolase" evidence="4">
    <location>
        <begin position="64"/>
        <end position="194"/>
    </location>
</feature>
<dbReference type="EMBL" id="DVKS01000192">
    <property type="protein sequence ID" value="HIT42723.1"/>
    <property type="molecule type" value="Genomic_DNA"/>
</dbReference>
<evidence type="ECO:0000256" key="1">
    <source>
        <dbReference type="ARBA" id="ARBA00001946"/>
    </source>
</evidence>
<dbReference type="InterPro" id="IPR015797">
    <property type="entry name" value="NUDIX_hydrolase-like_dom_sf"/>
</dbReference>
<dbReference type="InterPro" id="IPR000086">
    <property type="entry name" value="NUDIX_hydrolase_dom"/>
</dbReference>
<dbReference type="GO" id="GO:0016787">
    <property type="term" value="F:hydrolase activity"/>
    <property type="evidence" value="ECO:0007669"/>
    <property type="project" value="UniProtKB-KW"/>
</dbReference>
<dbReference type="AlphaFoldDB" id="A0A9D1GKD2"/>
<dbReference type="Pfam" id="PF00293">
    <property type="entry name" value="NUDIX"/>
    <property type="match status" value="1"/>
</dbReference>
<sequence length="204" mass="23444">MERKAEEEKMGKEMETKTDHTAGIENGKPPVVRIGRELKYQGTILKIYEDRVISNGHECRWDFIHHDGAAAVIPVTEEGKILMVRQYRNALDRFTLEIPAGKLDSPDEPTLDCAARELEEETGYRAESMEFLISVNTTIAFCDEHIDIYLARDLKPSHQHLDEDEVIQVEEWELKDLEEMIFSGKITDAKTMAAILAYARKYRS</sequence>
<gene>
    <name evidence="5" type="ORF">IAB60_11625</name>
</gene>
<evidence type="ECO:0000256" key="3">
    <source>
        <dbReference type="SAM" id="MobiDB-lite"/>
    </source>
</evidence>
<accession>A0A9D1GKD2</accession>
<dbReference type="SUPFAM" id="SSF55811">
    <property type="entry name" value="Nudix"/>
    <property type="match status" value="1"/>
</dbReference>
<dbReference type="CDD" id="cd03424">
    <property type="entry name" value="NUDIX_ADPRase_Nudt5_UGPPase_Nudt14"/>
    <property type="match status" value="1"/>
</dbReference>
<reference evidence="5" key="2">
    <citation type="journal article" date="2021" name="PeerJ">
        <title>Extensive microbial diversity within the chicken gut microbiome revealed by metagenomics and culture.</title>
        <authorList>
            <person name="Gilroy R."/>
            <person name="Ravi A."/>
            <person name="Getino M."/>
            <person name="Pursley I."/>
            <person name="Horton D.L."/>
            <person name="Alikhan N.F."/>
            <person name="Baker D."/>
            <person name="Gharbi K."/>
            <person name="Hall N."/>
            <person name="Watson M."/>
            <person name="Adriaenssens E.M."/>
            <person name="Foster-Nyarko E."/>
            <person name="Jarju S."/>
            <person name="Secka A."/>
            <person name="Antonio M."/>
            <person name="Oren A."/>
            <person name="Chaudhuri R.R."/>
            <person name="La Ragione R."/>
            <person name="Hildebrand F."/>
            <person name="Pallen M.J."/>
        </authorList>
    </citation>
    <scope>NUCLEOTIDE SEQUENCE</scope>
    <source>
        <strain evidence="5">CHK123-3438</strain>
    </source>
</reference>
<comment type="caution">
    <text evidence="5">The sequence shown here is derived from an EMBL/GenBank/DDBJ whole genome shotgun (WGS) entry which is preliminary data.</text>
</comment>
<dbReference type="PANTHER" id="PTHR11839">
    <property type="entry name" value="UDP/ADP-SUGAR PYROPHOSPHATASE"/>
    <property type="match status" value="1"/>
</dbReference>
<dbReference type="GO" id="GO:0006753">
    <property type="term" value="P:nucleoside phosphate metabolic process"/>
    <property type="evidence" value="ECO:0007669"/>
    <property type="project" value="TreeGrafter"/>
</dbReference>
<evidence type="ECO:0000259" key="4">
    <source>
        <dbReference type="PROSITE" id="PS51462"/>
    </source>
</evidence>
<keyword evidence="2 5" id="KW-0378">Hydrolase</keyword>
<dbReference type="Proteomes" id="UP000886860">
    <property type="component" value="Unassembled WGS sequence"/>
</dbReference>
<evidence type="ECO:0000313" key="5">
    <source>
        <dbReference type="EMBL" id="HIT42723.1"/>
    </source>
</evidence>